<sequence length="77" mass="8537">MLKNLAKQLADELASVKAPTDNTALQRLVEGILKKHNVVTRSEFDAQTAVLQHTRQRLEAAQQQLDTLSKTNSDPTP</sequence>
<protein>
    <recommendedName>
        <fullName evidence="3">Ubiquinone biosynthesis accessory factor UbiK</fullName>
    </recommendedName>
</protein>
<evidence type="ECO:0008006" key="3">
    <source>
        <dbReference type="Google" id="ProtNLM"/>
    </source>
</evidence>
<dbReference type="InterPro" id="IPR007475">
    <property type="entry name" value="UbiK"/>
</dbReference>
<dbReference type="RefSeq" id="WP_232592877.1">
    <property type="nucleotide sequence ID" value="NZ_BSPD01000065.1"/>
</dbReference>
<comment type="caution">
    <text evidence="1">The sequence shown here is derived from an EMBL/GenBank/DDBJ whole genome shotgun (WGS) entry which is preliminary data.</text>
</comment>
<keyword evidence="2" id="KW-1185">Reference proteome</keyword>
<accession>A0AA37T589</accession>
<dbReference type="AlphaFoldDB" id="A0AA37T589"/>
<dbReference type="Pfam" id="PF04380">
    <property type="entry name" value="BMFP"/>
    <property type="match status" value="1"/>
</dbReference>
<organism evidence="1 2">
    <name type="scientific">Marinibactrum halimedae</name>
    <dbReference type="NCBI Taxonomy" id="1444977"/>
    <lineage>
        <taxon>Bacteria</taxon>
        <taxon>Pseudomonadati</taxon>
        <taxon>Pseudomonadota</taxon>
        <taxon>Gammaproteobacteria</taxon>
        <taxon>Cellvibrionales</taxon>
        <taxon>Cellvibrionaceae</taxon>
        <taxon>Marinibactrum</taxon>
    </lineage>
</organism>
<evidence type="ECO:0000313" key="1">
    <source>
        <dbReference type="EMBL" id="GLS27089.1"/>
    </source>
</evidence>
<reference evidence="1 2" key="1">
    <citation type="journal article" date="2014" name="Int. J. Syst. Evol. Microbiol.">
        <title>Complete genome sequence of Corynebacterium casei LMG S-19264T (=DSM 44701T), isolated from a smear-ripened cheese.</title>
        <authorList>
            <consortium name="US DOE Joint Genome Institute (JGI-PGF)"/>
            <person name="Walter F."/>
            <person name="Albersmeier A."/>
            <person name="Kalinowski J."/>
            <person name="Ruckert C."/>
        </authorList>
    </citation>
    <scope>NUCLEOTIDE SEQUENCE [LARGE SCALE GENOMIC DNA]</scope>
    <source>
        <strain evidence="1 2">NBRC 110095</strain>
    </source>
</reference>
<proteinExistence type="predicted"/>
<dbReference type="Proteomes" id="UP001156870">
    <property type="component" value="Unassembled WGS sequence"/>
</dbReference>
<gene>
    <name evidence="1" type="ORF">GCM10007877_28080</name>
</gene>
<name>A0AA37T589_9GAMM</name>
<evidence type="ECO:0000313" key="2">
    <source>
        <dbReference type="Proteomes" id="UP001156870"/>
    </source>
</evidence>
<dbReference type="EMBL" id="BSPD01000065">
    <property type="protein sequence ID" value="GLS27089.1"/>
    <property type="molecule type" value="Genomic_DNA"/>
</dbReference>